<protein>
    <submittedName>
        <fullName evidence="1">Uncharacterized protein</fullName>
    </submittedName>
</protein>
<dbReference type="Proteomes" id="UP001168821">
    <property type="component" value="Unassembled WGS sequence"/>
</dbReference>
<gene>
    <name evidence="1" type="ORF">Zmor_007582</name>
</gene>
<organism evidence="1 2">
    <name type="scientific">Zophobas morio</name>
    <dbReference type="NCBI Taxonomy" id="2755281"/>
    <lineage>
        <taxon>Eukaryota</taxon>
        <taxon>Metazoa</taxon>
        <taxon>Ecdysozoa</taxon>
        <taxon>Arthropoda</taxon>
        <taxon>Hexapoda</taxon>
        <taxon>Insecta</taxon>
        <taxon>Pterygota</taxon>
        <taxon>Neoptera</taxon>
        <taxon>Endopterygota</taxon>
        <taxon>Coleoptera</taxon>
        <taxon>Polyphaga</taxon>
        <taxon>Cucujiformia</taxon>
        <taxon>Tenebrionidae</taxon>
        <taxon>Zophobas</taxon>
    </lineage>
</organism>
<keyword evidence="2" id="KW-1185">Reference proteome</keyword>
<dbReference type="EMBL" id="JALNTZ010000002">
    <property type="protein sequence ID" value="KAJ3663279.1"/>
    <property type="molecule type" value="Genomic_DNA"/>
</dbReference>
<dbReference type="AlphaFoldDB" id="A0AA38MPG5"/>
<reference evidence="1" key="1">
    <citation type="journal article" date="2023" name="G3 (Bethesda)">
        <title>Whole genome assemblies of Zophobas morio and Tenebrio molitor.</title>
        <authorList>
            <person name="Kaur S."/>
            <person name="Stinson S.A."/>
            <person name="diCenzo G.C."/>
        </authorList>
    </citation>
    <scope>NUCLEOTIDE SEQUENCE</scope>
    <source>
        <strain evidence="1">QUZm001</strain>
    </source>
</reference>
<proteinExistence type="predicted"/>
<evidence type="ECO:0000313" key="1">
    <source>
        <dbReference type="EMBL" id="KAJ3663279.1"/>
    </source>
</evidence>
<sequence>MPIRPSVIEKARTDHSQFNYSAKIRPSLRLKFISSFPPETPLGDQATNPTQPIPHRRPVHFDFNPCSFCSFPDVESSERSFTIPRSRTPARNSITHRYIYIHTYISAKAQKREKRAVGVQQGQPTHFWSASVA</sequence>
<comment type="caution">
    <text evidence="1">The sequence shown here is derived from an EMBL/GenBank/DDBJ whole genome shotgun (WGS) entry which is preliminary data.</text>
</comment>
<accession>A0AA38MPG5</accession>
<evidence type="ECO:0000313" key="2">
    <source>
        <dbReference type="Proteomes" id="UP001168821"/>
    </source>
</evidence>
<name>A0AA38MPG5_9CUCU</name>